<reference evidence="1" key="1">
    <citation type="submission" date="2020-08" db="EMBL/GenBank/DDBJ databases">
        <title>Multicomponent nature underlies the extraordinary mechanical properties of spider dragline silk.</title>
        <authorList>
            <person name="Kono N."/>
            <person name="Nakamura H."/>
            <person name="Mori M."/>
            <person name="Yoshida Y."/>
            <person name="Ohtoshi R."/>
            <person name="Malay A.D."/>
            <person name="Moran D.A.P."/>
            <person name="Tomita M."/>
            <person name="Numata K."/>
            <person name="Arakawa K."/>
        </authorList>
    </citation>
    <scope>NUCLEOTIDE SEQUENCE</scope>
</reference>
<protein>
    <submittedName>
        <fullName evidence="1">Uncharacterized protein</fullName>
    </submittedName>
</protein>
<evidence type="ECO:0000313" key="1">
    <source>
        <dbReference type="EMBL" id="GFY76884.1"/>
    </source>
</evidence>
<dbReference type="AlphaFoldDB" id="A0A8X6YSD0"/>
<dbReference type="EMBL" id="BMAV01022201">
    <property type="protein sequence ID" value="GFY76884.1"/>
    <property type="molecule type" value="Genomic_DNA"/>
</dbReference>
<evidence type="ECO:0000313" key="2">
    <source>
        <dbReference type="Proteomes" id="UP000886998"/>
    </source>
</evidence>
<comment type="caution">
    <text evidence="1">The sequence shown here is derived from an EMBL/GenBank/DDBJ whole genome shotgun (WGS) entry which is preliminary data.</text>
</comment>
<proteinExistence type="predicted"/>
<name>A0A8X6YSD0_9ARAC</name>
<sequence>MTGYRQGIHGFISDLMVYYFIVKLFEHFPSCAVTKSFLPIVSGKAEQSLTILTLCPQQVHSNFFGCNNSKNPFNLTAFFFSSVWVPLGQYTGCSLQSLPF</sequence>
<accession>A0A8X6YSD0</accession>
<gene>
    <name evidence="1" type="ORF">TNIN_354391</name>
</gene>
<keyword evidence="2" id="KW-1185">Reference proteome</keyword>
<organism evidence="1 2">
    <name type="scientific">Trichonephila inaurata madagascariensis</name>
    <dbReference type="NCBI Taxonomy" id="2747483"/>
    <lineage>
        <taxon>Eukaryota</taxon>
        <taxon>Metazoa</taxon>
        <taxon>Ecdysozoa</taxon>
        <taxon>Arthropoda</taxon>
        <taxon>Chelicerata</taxon>
        <taxon>Arachnida</taxon>
        <taxon>Araneae</taxon>
        <taxon>Araneomorphae</taxon>
        <taxon>Entelegynae</taxon>
        <taxon>Araneoidea</taxon>
        <taxon>Nephilidae</taxon>
        <taxon>Trichonephila</taxon>
        <taxon>Trichonephila inaurata</taxon>
    </lineage>
</organism>
<dbReference type="Proteomes" id="UP000886998">
    <property type="component" value="Unassembled WGS sequence"/>
</dbReference>